<sequence>IVADKDYSVTANFIIPQKLSGLNSADTLWGIQK</sequence>
<reference evidence="1" key="1">
    <citation type="journal article" date="1996" name="Biochim. Biophys. Acta">
        <title>Photoaffinity labelling of lactate dehydrogenase from pig heart with a bifunctional NAD(+)-analogue.</title>
        <authorList>
            <person name="Becker S."/>
            <person name="Bergman T."/>
            <person name="Hjelmqvist L."/>
            <person name="Jeck R."/>
            <person name="Joernvall H."/>
            <person name="Leibrock H."/>
            <person name="Woenckhaus C."/>
        </authorList>
    </citation>
    <scope>PROTEIN SEQUENCE</scope>
</reference>
<name>Q7M383_PIG</name>
<feature type="non-terminal residue" evidence="1">
    <location>
        <position position="33"/>
    </location>
</feature>
<proteinExistence type="evidence at protein level"/>
<keyword id="KW-0903">Direct protein sequencing</keyword>
<accession>Q7M383</accession>
<feature type="non-terminal residue" evidence="1">
    <location>
        <position position="1"/>
    </location>
</feature>
<protein>
    <submittedName>
        <fullName evidence="1">Lactate dehydrogenase</fullName>
    </submittedName>
</protein>
<organism evidence="1">
    <name type="scientific">Sus scrofa domesticus</name>
    <name type="common">domestic pig</name>
    <dbReference type="NCBI Taxonomy" id="9825"/>
    <lineage>
        <taxon>Eukaryota</taxon>
        <taxon>Metazoa</taxon>
        <taxon>Chordata</taxon>
        <taxon>Craniata</taxon>
        <taxon>Vertebrata</taxon>
        <taxon>Euteleostomi</taxon>
        <taxon>Mammalia</taxon>
        <taxon>Eutheria</taxon>
        <taxon>Laurasiatheria</taxon>
        <taxon>Artiodactyla</taxon>
        <taxon>Suina</taxon>
        <taxon>Suidae</taxon>
        <taxon>Sus</taxon>
    </lineage>
</organism>
<evidence type="ECO:0000313" key="1">
    <source>
        <dbReference type="PIR" id="S68096"/>
    </source>
</evidence>
<dbReference type="PIR" id="S68096">
    <property type="entry name" value="S68096"/>
</dbReference>
<dbReference type="AlphaFoldDB" id="Q7M383"/>